<proteinExistence type="predicted"/>
<organism evidence="1 2">
    <name type="scientific">Oikopleura dioica</name>
    <name type="common">Tunicate</name>
    <dbReference type="NCBI Taxonomy" id="34765"/>
    <lineage>
        <taxon>Eukaryota</taxon>
        <taxon>Metazoa</taxon>
        <taxon>Chordata</taxon>
        <taxon>Tunicata</taxon>
        <taxon>Appendicularia</taxon>
        <taxon>Copelata</taxon>
        <taxon>Oikopleuridae</taxon>
        <taxon>Oikopleura</taxon>
    </lineage>
</organism>
<gene>
    <name evidence="1" type="ORF">OKIOD_LOCUS13220</name>
</gene>
<evidence type="ECO:0000313" key="2">
    <source>
        <dbReference type="Proteomes" id="UP001158576"/>
    </source>
</evidence>
<evidence type="ECO:0000313" key="1">
    <source>
        <dbReference type="EMBL" id="CAG5110001.1"/>
    </source>
</evidence>
<sequence length="499" mass="55947">MSLESMREQRIQSLKFQVIKEISRRYNLSDLIVNYSGPAPEDHEVKIDAEDAIELENSKCEVAKTGEKSKVIIHSPQKSYQESAQFTSARLATEIPGHLCGHIWLSFSSRDISFFENGHVKSAHLMFYKLPNPNNHQKRFPKKANENLVRKLHLNIKMKLLAGVLAGWVSAQYPYYDYDQIYTGKSQADQSGGALFTGHTNSPEVASVARALGNGRICWSCLEESYANCLGASAVRGDSERHGAVYCQGEDYFCYISERRIIRHAENEWNYEQGAPWQTVSAVDHGELLNGAASGPTEVRVQMGCQQPLSCLRQQWQNYQIQIGVAFHQDNPTQVDAQYVPVGSQTEVRSGACRHHYAWNDHEDGTFTVDDEWRAFSWMEADTQSGNSKASAQGWGDRRFGATERHFQRGKGTESVCHYCCDPYLEYDAEGCNHVAAEGFVDSGAGQITDFSAGVKDSNIFLKRPANDHSKDWSSNTNLPQYHGAFRNPHTQVAKGILA</sequence>
<accession>A0ABN7SX47</accession>
<reference evidence="1 2" key="1">
    <citation type="submission" date="2021-04" db="EMBL/GenBank/DDBJ databases">
        <authorList>
            <person name="Bliznina A."/>
        </authorList>
    </citation>
    <scope>NUCLEOTIDE SEQUENCE [LARGE SCALE GENOMIC DNA]</scope>
</reference>
<dbReference type="EMBL" id="OU015567">
    <property type="protein sequence ID" value="CAG5110001.1"/>
    <property type="molecule type" value="Genomic_DNA"/>
</dbReference>
<protein>
    <submittedName>
        <fullName evidence="1">Oidioi.mRNA.OKI2018_I69.chr2.g4455.t1.cds</fullName>
    </submittedName>
</protein>
<keyword evidence="2" id="KW-1185">Reference proteome</keyword>
<name>A0ABN7SX47_OIKDI</name>
<dbReference type="Proteomes" id="UP001158576">
    <property type="component" value="Chromosome 2"/>
</dbReference>